<evidence type="ECO:0000313" key="3">
    <source>
        <dbReference type="EMBL" id="TFE19597.1"/>
    </source>
</evidence>
<keyword evidence="1" id="KW-0472">Membrane</keyword>
<keyword evidence="1" id="KW-0812">Transmembrane</keyword>
<proteinExistence type="predicted"/>
<keyword evidence="4" id="KW-1185">Reference proteome</keyword>
<evidence type="ECO:0000256" key="1">
    <source>
        <dbReference type="SAM" id="Phobius"/>
    </source>
</evidence>
<gene>
    <name evidence="3" type="ORF">E2980_22690</name>
</gene>
<name>A0A4Y8LN20_9BACL</name>
<dbReference type="SUPFAM" id="SSF53474">
    <property type="entry name" value="alpha/beta-Hydrolases"/>
    <property type="match status" value="1"/>
</dbReference>
<dbReference type="Pfam" id="PF00561">
    <property type="entry name" value="Abhydrolase_1"/>
    <property type="match status" value="1"/>
</dbReference>
<dbReference type="InterPro" id="IPR000073">
    <property type="entry name" value="AB_hydrolase_1"/>
</dbReference>
<protein>
    <submittedName>
        <fullName evidence="3">Alpha/beta hydrolase</fullName>
    </submittedName>
</protein>
<evidence type="ECO:0000259" key="2">
    <source>
        <dbReference type="Pfam" id="PF00561"/>
    </source>
</evidence>
<feature type="domain" description="AB hydrolase-1" evidence="2">
    <location>
        <begin position="64"/>
        <end position="177"/>
    </location>
</feature>
<dbReference type="PANTHER" id="PTHR43798">
    <property type="entry name" value="MONOACYLGLYCEROL LIPASE"/>
    <property type="match status" value="1"/>
</dbReference>
<keyword evidence="3" id="KW-0378">Hydrolase</keyword>
<feature type="transmembrane region" description="Helical" evidence="1">
    <location>
        <begin position="7"/>
        <end position="26"/>
    </location>
</feature>
<dbReference type="Proteomes" id="UP000297900">
    <property type="component" value="Unassembled WGS sequence"/>
</dbReference>
<evidence type="ECO:0000313" key="4">
    <source>
        <dbReference type="Proteomes" id="UP000297900"/>
    </source>
</evidence>
<dbReference type="EMBL" id="SOMN01000055">
    <property type="protein sequence ID" value="TFE19597.1"/>
    <property type="molecule type" value="Genomic_DNA"/>
</dbReference>
<dbReference type="Gene3D" id="3.40.50.1820">
    <property type="entry name" value="alpha/beta hydrolase"/>
    <property type="match status" value="1"/>
</dbReference>
<dbReference type="AlphaFoldDB" id="A0A4Y8LN20"/>
<dbReference type="GO" id="GO:0016020">
    <property type="term" value="C:membrane"/>
    <property type="evidence" value="ECO:0007669"/>
    <property type="project" value="TreeGrafter"/>
</dbReference>
<comment type="caution">
    <text evidence="3">The sequence shown here is derived from an EMBL/GenBank/DDBJ whole genome shotgun (WGS) entry which is preliminary data.</text>
</comment>
<dbReference type="InterPro" id="IPR050266">
    <property type="entry name" value="AB_hydrolase_sf"/>
</dbReference>
<keyword evidence="1" id="KW-1133">Transmembrane helix</keyword>
<dbReference type="GO" id="GO:0016787">
    <property type="term" value="F:hydrolase activity"/>
    <property type="evidence" value="ECO:0007669"/>
    <property type="project" value="UniProtKB-KW"/>
</dbReference>
<dbReference type="InterPro" id="IPR029058">
    <property type="entry name" value="AB_hydrolase_fold"/>
</dbReference>
<sequence>MWKWARRLILYGLALMIVVLIIGYVYQRASVRADLLKYKPVGTLHDVLGRKMHIYTGGQGDSTVVFNAGWGTVNPYVDFYPLYDKIDKQARYAVVDRFGYGYSELTDRTRDIDNIVEETHELLRVSGVRPPYLMVGHSLSALESIRFAQRYPDEVKGIVLIDGGSPEYYSKHAPLTVISLVQRFLIDTGVARTLYHFDGFAESLASESNGQKLLPENLKELERLSMLLKANNGNITDEMRQSQKNAKKVLQGQKPLKVPMTIITAGSFGKAAVVWLESQKALPSWSVSGKQVIVEDAEHYRIKPRKPLPSVMG</sequence>
<dbReference type="PANTHER" id="PTHR43798:SF33">
    <property type="entry name" value="HYDROLASE, PUTATIVE (AFU_ORTHOLOGUE AFUA_2G14860)-RELATED"/>
    <property type="match status" value="1"/>
</dbReference>
<accession>A0A4Y8LN20</accession>
<organism evidence="3 4">
    <name type="scientific">Cohnella luojiensis</name>
    <dbReference type="NCBI Taxonomy" id="652876"/>
    <lineage>
        <taxon>Bacteria</taxon>
        <taxon>Bacillati</taxon>
        <taxon>Bacillota</taxon>
        <taxon>Bacilli</taxon>
        <taxon>Bacillales</taxon>
        <taxon>Paenibacillaceae</taxon>
        <taxon>Cohnella</taxon>
    </lineage>
</organism>
<reference evidence="3 4" key="1">
    <citation type="submission" date="2019-03" db="EMBL/GenBank/DDBJ databases">
        <title>Cohnella endophytica sp. nov., a novel endophytic bacterium isolated from bark of Sonneratia apetala.</title>
        <authorList>
            <person name="Tuo L."/>
        </authorList>
    </citation>
    <scope>NUCLEOTIDE SEQUENCE [LARGE SCALE GENOMIC DNA]</scope>
    <source>
        <strain evidence="3 4">CCTCC AB 208254</strain>
    </source>
</reference>
<dbReference type="OrthoDB" id="59888at2"/>